<dbReference type="PROSITE" id="PS50850">
    <property type="entry name" value="MFS"/>
    <property type="match status" value="1"/>
</dbReference>
<evidence type="ECO:0000256" key="3">
    <source>
        <dbReference type="ARBA" id="ARBA00022475"/>
    </source>
</evidence>
<dbReference type="Pfam" id="PF05977">
    <property type="entry name" value="MFS_3"/>
    <property type="match status" value="1"/>
</dbReference>
<feature type="transmembrane region" description="Helical" evidence="8">
    <location>
        <begin position="330"/>
        <end position="349"/>
    </location>
</feature>
<dbReference type="InterPro" id="IPR020846">
    <property type="entry name" value="MFS_dom"/>
</dbReference>
<accession>A0A5Q2RQI3</accession>
<reference evidence="10 11" key="1">
    <citation type="submission" date="2019-11" db="EMBL/GenBank/DDBJ databases">
        <authorList>
            <person name="He Y."/>
        </authorList>
    </citation>
    <scope>NUCLEOTIDE SEQUENCE [LARGE SCALE GENOMIC DNA]</scope>
    <source>
        <strain evidence="10 11">SCSIO 58843</strain>
    </source>
</reference>
<feature type="compositionally biased region" description="Basic and acidic residues" evidence="7">
    <location>
        <begin position="1"/>
        <end position="11"/>
    </location>
</feature>
<keyword evidence="4 8" id="KW-0812">Transmembrane</keyword>
<evidence type="ECO:0000259" key="9">
    <source>
        <dbReference type="PROSITE" id="PS50850"/>
    </source>
</evidence>
<dbReference type="Gene3D" id="1.20.1250.20">
    <property type="entry name" value="MFS general substrate transporter like domains"/>
    <property type="match status" value="1"/>
</dbReference>
<feature type="transmembrane region" description="Helical" evidence="8">
    <location>
        <begin position="298"/>
        <end position="318"/>
    </location>
</feature>
<feature type="transmembrane region" description="Helical" evidence="8">
    <location>
        <begin position="84"/>
        <end position="105"/>
    </location>
</feature>
<evidence type="ECO:0000256" key="2">
    <source>
        <dbReference type="ARBA" id="ARBA00022448"/>
    </source>
</evidence>
<dbReference type="SUPFAM" id="SSF103473">
    <property type="entry name" value="MFS general substrate transporter"/>
    <property type="match status" value="1"/>
</dbReference>
<dbReference type="PANTHER" id="PTHR23513:SF11">
    <property type="entry name" value="STAPHYLOFERRIN A TRANSPORTER"/>
    <property type="match status" value="1"/>
</dbReference>
<feature type="transmembrane region" description="Helical" evidence="8">
    <location>
        <begin position="117"/>
        <end position="138"/>
    </location>
</feature>
<dbReference type="CDD" id="cd06173">
    <property type="entry name" value="MFS_MefA_like"/>
    <property type="match status" value="1"/>
</dbReference>
<feature type="transmembrane region" description="Helical" evidence="8">
    <location>
        <begin position="417"/>
        <end position="434"/>
    </location>
</feature>
<dbReference type="EMBL" id="CP045851">
    <property type="protein sequence ID" value="QGG96160.1"/>
    <property type="molecule type" value="Genomic_DNA"/>
</dbReference>
<name>A0A5Q2RQI3_9ACTN</name>
<feature type="transmembrane region" description="Helical" evidence="8">
    <location>
        <begin position="144"/>
        <end position="165"/>
    </location>
</feature>
<feature type="transmembrane region" description="Helical" evidence="8">
    <location>
        <begin position="390"/>
        <end position="411"/>
    </location>
</feature>
<protein>
    <submittedName>
        <fullName evidence="10">MFS transporter</fullName>
    </submittedName>
</protein>
<sequence length="458" mass="47951">MTPEPRSDPDPAHGAPPVPAPIEQGGPAGQGAAVPPPQGMRHAVRAFRHRDFAIFWTGALASNTGSWVQNLTVPFVLYEITRSATWVGAATFAQFIPAMALGPLAGSIADRHDRRRVLILTQSLMALAAFALWAAWALGVRNGLAILALVGLSGVIAGINIPSWQSFVNDMVPKEDLLSAVTLNSLQFNAARAIGPAIAGLLLHSFGPSWAFLVNGLSFVFVLVALLLVRTRPPRRATPLSGSFWHQFARAVRYTRTQPGIVVGMLCAVLVGALGNPVQQFTVILAEDEFRVGELGLGFLNVALGLGAVLVAPIVSGWDQVLDRATIVRVALPVYGAAVVAVAVAPAYWVALLALVVVGAGFLAVISTTNTAVQVIVADHVRGRVMAFRIMAFTGAYPLGALIQGAIADVVGTRPTIAGAGALLVAAGLYLGVLRRPLLARLDDPHDDGRPADAVPPA</sequence>
<dbReference type="InterPro" id="IPR036259">
    <property type="entry name" value="MFS_trans_sf"/>
</dbReference>
<keyword evidence="6 8" id="KW-0472">Membrane</keyword>
<feature type="region of interest" description="Disordered" evidence="7">
    <location>
        <begin position="1"/>
        <end position="38"/>
    </location>
</feature>
<feature type="transmembrane region" description="Helical" evidence="8">
    <location>
        <begin position="355"/>
        <end position="378"/>
    </location>
</feature>
<evidence type="ECO:0000256" key="5">
    <source>
        <dbReference type="ARBA" id="ARBA00022989"/>
    </source>
</evidence>
<evidence type="ECO:0000313" key="11">
    <source>
        <dbReference type="Proteomes" id="UP000334019"/>
    </source>
</evidence>
<evidence type="ECO:0000256" key="8">
    <source>
        <dbReference type="SAM" id="Phobius"/>
    </source>
</evidence>
<feature type="domain" description="Major facilitator superfamily (MFS) profile" evidence="9">
    <location>
        <begin position="51"/>
        <end position="439"/>
    </location>
</feature>
<dbReference type="AlphaFoldDB" id="A0A5Q2RQI3"/>
<dbReference type="PANTHER" id="PTHR23513">
    <property type="entry name" value="INTEGRAL MEMBRANE EFFLUX PROTEIN-RELATED"/>
    <property type="match status" value="1"/>
</dbReference>
<dbReference type="GO" id="GO:0022857">
    <property type="term" value="F:transmembrane transporter activity"/>
    <property type="evidence" value="ECO:0007669"/>
    <property type="project" value="InterPro"/>
</dbReference>
<keyword evidence="3" id="KW-1003">Cell membrane</keyword>
<evidence type="ECO:0000256" key="1">
    <source>
        <dbReference type="ARBA" id="ARBA00004651"/>
    </source>
</evidence>
<evidence type="ECO:0000313" key="10">
    <source>
        <dbReference type="EMBL" id="QGG96160.1"/>
    </source>
</evidence>
<dbReference type="GO" id="GO:0005886">
    <property type="term" value="C:plasma membrane"/>
    <property type="evidence" value="ECO:0007669"/>
    <property type="project" value="UniProtKB-SubCell"/>
</dbReference>
<dbReference type="RefSeq" id="WP_153760266.1">
    <property type="nucleotide sequence ID" value="NZ_CP045851.1"/>
</dbReference>
<gene>
    <name evidence="10" type="ORF">GH723_14205</name>
</gene>
<evidence type="ECO:0000256" key="7">
    <source>
        <dbReference type="SAM" id="MobiDB-lite"/>
    </source>
</evidence>
<feature type="transmembrane region" description="Helical" evidence="8">
    <location>
        <begin position="209"/>
        <end position="229"/>
    </location>
</feature>
<evidence type="ECO:0000256" key="4">
    <source>
        <dbReference type="ARBA" id="ARBA00022692"/>
    </source>
</evidence>
<proteinExistence type="predicted"/>
<dbReference type="KEGG" id="atq:GH723_14205"/>
<feature type="compositionally biased region" description="Low complexity" evidence="7">
    <location>
        <begin position="21"/>
        <end position="33"/>
    </location>
</feature>
<evidence type="ECO:0000256" key="6">
    <source>
        <dbReference type="ARBA" id="ARBA00023136"/>
    </source>
</evidence>
<feature type="transmembrane region" description="Helical" evidence="8">
    <location>
        <begin position="260"/>
        <end position="278"/>
    </location>
</feature>
<keyword evidence="2" id="KW-0813">Transport</keyword>
<dbReference type="InterPro" id="IPR010290">
    <property type="entry name" value="TM_effector"/>
</dbReference>
<organism evidence="10 11">
    <name type="scientific">Actinomarinicola tropica</name>
    <dbReference type="NCBI Taxonomy" id="2789776"/>
    <lineage>
        <taxon>Bacteria</taxon>
        <taxon>Bacillati</taxon>
        <taxon>Actinomycetota</taxon>
        <taxon>Acidimicrobiia</taxon>
        <taxon>Acidimicrobiales</taxon>
        <taxon>Iamiaceae</taxon>
        <taxon>Actinomarinicola</taxon>
    </lineage>
</organism>
<keyword evidence="11" id="KW-1185">Reference proteome</keyword>
<dbReference type="Proteomes" id="UP000334019">
    <property type="component" value="Chromosome"/>
</dbReference>
<comment type="subcellular location">
    <subcellularLocation>
        <location evidence="1">Cell membrane</location>
        <topology evidence="1">Multi-pass membrane protein</topology>
    </subcellularLocation>
</comment>
<keyword evidence="5 8" id="KW-1133">Transmembrane helix</keyword>